<name>A0A3B0Z799_9ZZZZ</name>
<proteinExistence type="predicted"/>
<evidence type="ECO:0000313" key="1">
    <source>
        <dbReference type="EMBL" id="VAW84073.1"/>
    </source>
</evidence>
<protein>
    <submittedName>
        <fullName evidence="1">Uncharacterized protein</fullName>
    </submittedName>
</protein>
<feature type="non-terminal residue" evidence="1">
    <location>
        <position position="1218"/>
    </location>
</feature>
<dbReference type="AlphaFoldDB" id="A0A3B0Z799"/>
<dbReference type="EMBL" id="UOFP01000025">
    <property type="protein sequence ID" value="VAW84073.1"/>
    <property type="molecule type" value="Genomic_DNA"/>
</dbReference>
<accession>A0A3B0Z799</accession>
<organism evidence="1">
    <name type="scientific">hydrothermal vent metagenome</name>
    <dbReference type="NCBI Taxonomy" id="652676"/>
    <lineage>
        <taxon>unclassified sequences</taxon>
        <taxon>metagenomes</taxon>
        <taxon>ecological metagenomes</taxon>
    </lineage>
</organism>
<sequence>MSLLFGLLVGIFLVILLMPTREAQGAISYVQKVAGYAQDHGFSTLSVTIPVTAAVTAGNSIIISTAWAYSGSGVAFTCSDDAGNSYSTDVSSYSSGALVYTVICSAHNVIALGTSNNITVTTTDPGGNATGAAISVYEFSGLLPASPLDQISSAFGPSGTPAAVSSGDTAMTTQANELLFGAFGADDDSSPVFTTGGSYTLLESVRFGGGLPTHFSTEYRTVSTTGAYRADGSLSDVDWGWSAVIATYKAAPDITLSGTLYSDEGTTPASGQTVRLVVEGASVGTDITDINGDYSITTTINPANIWYIPLLVYVDDSTVDATTVTAMDSTINSATISDLDLYADRLIIRLDTGGASLDTGDMSNAKDSYSDSDILYSISWPDLTVTGANTELYVASGHSFTPSGNVTTTHMKILGTLTAGSNTFTVSGNWEYTNGTFDYGTSTVDFTGSGTISVDLSNWWIKRFYNVNAAAIGQTTTILASRGIVVQNILTLGTGTLAGGDLILGRNGGTPLVTAGATLSNSQFKYTPWTNPVNITSTDYPDLWIASGSPGSDIEFTLLGDISCNNLLLMGNGNNKSTLNTANNSITCNQLQIGDSLNNRHGKLLLNNSMLTVNGNVDIYPNTGDTNEIDAGSATINVGGNWTNNDTFTAGTSTVTMDGNTDQNITSFGNSFNNLVLNNTGPADIILNDTLDINSDLTITSGTLDTTSTNNYNITVLGNLDQSSTTSELEANASTITVTGDFSADGTFDNTNYNNASVELIGSGTLSYENLAPATAAGRGFKNLTVGQPGQTTTLTPSLTFNVKEVLAVGSGTLTSTGSASIYLSGANPLNLDLDATISIRNLKFFGNGPAQTFPPLNNGYDTHIFLAGHNTSVIQTSDITLNAGKNLYLSGDTFANRAVNYNTNGYKLNVGGRIRVGWFGNGTASKTLDISDSTVTVGENFEILAGTNNLISTSSTVILNGTGAQAVTMNGKAMDVLTLNNTSVAGVTFNDAFTANSVSNTLPNNTKTLTFAAGQDFTVNNAFNLQGTNGQLINFVSSSPGTHWNFVLNNGAAKTINYVNVSWSDASGSGSTHTPILPTNSINGGNNIEWFGANISINKTNTLISDPVNGTGAGRKHIPGAIVEYAITTTNSGDSSPDANSITITDPIDGNVEYDVSSISFTAYNSGLIGTITYSHNDTPTIYNYSPVGSYDPNVASIKITTSGAFNHTDTPDPRFT</sequence>
<gene>
    <name evidence="1" type="ORF">MNBD_GAMMA18-2115</name>
</gene>
<reference evidence="1" key="1">
    <citation type="submission" date="2018-06" db="EMBL/GenBank/DDBJ databases">
        <authorList>
            <person name="Zhirakovskaya E."/>
        </authorList>
    </citation>
    <scope>NUCLEOTIDE SEQUENCE</scope>
</reference>